<keyword evidence="3" id="KW-1185">Reference proteome</keyword>
<gene>
    <name evidence="2" type="ORF">H5410_057611</name>
</gene>
<evidence type="ECO:0000313" key="2">
    <source>
        <dbReference type="EMBL" id="KAG5577477.1"/>
    </source>
</evidence>
<proteinExistence type="predicted"/>
<feature type="compositionally biased region" description="Basic and acidic residues" evidence="1">
    <location>
        <begin position="52"/>
        <end position="82"/>
    </location>
</feature>
<dbReference type="Proteomes" id="UP000824120">
    <property type="component" value="Chromosome 11"/>
</dbReference>
<feature type="region of interest" description="Disordered" evidence="1">
    <location>
        <begin position="47"/>
        <end position="146"/>
    </location>
</feature>
<feature type="compositionally biased region" description="Basic and acidic residues" evidence="1">
    <location>
        <begin position="116"/>
        <end position="140"/>
    </location>
</feature>
<dbReference type="AlphaFoldDB" id="A0A9J5WQ81"/>
<dbReference type="EMBL" id="JACXVP010000011">
    <property type="protein sequence ID" value="KAG5577477.1"/>
    <property type="molecule type" value="Genomic_DNA"/>
</dbReference>
<name>A0A9J5WQ81_SOLCO</name>
<reference evidence="2 3" key="1">
    <citation type="submission" date="2020-09" db="EMBL/GenBank/DDBJ databases">
        <title>De no assembly of potato wild relative species, Solanum commersonii.</title>
        <authorList>
            <person name="Cho K."/>
        </authorList>
    </citation>
    <scope>NUCLEOTIDE SEQUENCE [LARGE SCALE GENOMIC DNA]</scope>
    <source>
        <strain evidence="2">LZ3.2</strain>
        <tissue evidence="2">Leaf</tissue>
    </source>
</reference>
<accession>A0A9J5WQ81</accession>
<sequence length="211" mass="24751">MCNLLRYFLQEVIVVLIIPNLSSILSKELASEAVSSSQVELGVSSSQVESGVSHEHLETLHGVVVEKEGQKNEDDDDRKDKNEVDDDKERDEEKNEVDDDEERREEEKCEVEEEEEKKKEVEEEEGKKEEVEEDKGKNKEDEEEEERKMKLRIIVSKLSTHTLFLCIFSLMLLEDFFRNSCFGQYLDLPMKNNARFQISIVNELLKRRFIF</sequence>
<protein>
    <submittedName>
        <fullName evidence="2">Uncharacterized protein</fullName>
    </submittedName>
</protein>
<evidence type="ECO:0000256" key="1">
    <source>
        <dbReference type="SAM" id="MobiDB-lite"/>
    </source>
</evidence>
<comment type="caution">
    <text evidence="2">The sequence shown here is derived from an EMBL/GenBank/DDBJ whole genome shotgun (WGS) entry which is preliminary data.</text>
</comment>
<evidence type="ECO:0000313" key="3">
    <source>
        <dbReference type="Proteomes" id="UP000824120"/>
    </source>
</evidence>
<organism evidence="2 3">
    <name type="scientific">Solanum commersonii</name>
    <name type="common">Commerson's wild potato</name>
    <name type="synonym">Commerson's nightshade</name>
    <dbReference type="NCBI Taxonomy" id="4109"/>
    <lineage>
        <taxon>Eukaryota</taxon>
        <taxon>Viridiplantae</taxon>
        <taxon>Streptophyta</taxon>
        <taxon>Embryophyta</taxon>
        <taxon>Tracheophyta</taxon>
        <taxon>Spermatophyta</taxon>
        <taxon>Magnoliopsida</taxon>
        <taxon>eudicotyledons</taxon>
        <taxon>Gunneridae</taxon>
        <taxon>Pentapetalae</taxon>
        <taxon>asterids</taxon>
        <taxon>lamiids</taxon>
        <taxon>Solanales</taxon>
        <taxon>Solanaceae</taxon>
        <taxon>Solanoideae</taxon>
        <taxon>Solaneae</taxon>
        <taxon>Solanum</taxon>
    </lineage>
</organism>
<feature type="compositionally biased region" description="Acidic residues" evidence="1">
    <location>
        <begin position="83"/>
        <end position="115"/>
    </location>
</feature>